<evidence type="ECO:0000313" key="2">
    <source>
        <dbReference type="EMBL" id="KAF2898769.1"/>
    </source>
</evidence>
<feature type="compositionally biased region" description="Polar residues" evidence="1">
    <location>
        <begin position="314"/>
        <end position="340"/>
    </location>
</feature>
<keyword evidence="3" id="KW-1185">Reference proteome</keyword>
<gene>
    <name evidence="2" type="ORF">ILUMI_07402</name>
</gene>
<dbReference type="EMBL" id="VTPC01003273">
    <property type="protein sequence ID" value="KAF2898769.1"/>
    <property type="molecule type" value="Genomic_DNA"/>
</dbReference>
<name>A0A8K0GGD2_IGNLU</name>
<organism evidence="2 3">
    <name type="scientific">Ignelater luminosus</name>
    <name type="common">Cucubano</name>
    <name type="synonym">Pyrophorus luminosus</name>
    <dbReference type="NCBI Taxonomy" id="2038154"/>
    <lineage>
        <taxon>Eukaryota</taxon>
        <taxon>Metazoa</taxon>
        <taxon>Ecdysozoa</taxon>
        <taxon>Arthropoda</taxon>
        <taxon>Hexapoda</taxon>
        <taxon>Insecta</taxon>
        <taxon>Pterygota</taxon>
        <taxon>Neoptera</taxon>
        <taxon>Endopterygota</taxon>
        <taxon>Coleoptera</taxon>
        <taxon>Polyphaga</taxon>
        <taxon>Elateriformia</taxon>
        <taxon>Elateroidea</taxon>
        <taxon>Elateridae</taxon>
        <taxon>Agrypninae</taxon>
        <taxon>Pyrophorini</taxon>
        <taxon>Ignelater</taxon>
    </lineage>
</organism>
<feature type="region of interest" description="Disordered" evidence="1">
    <location>
        <begin position="271"/>
        <end position="358"/>
    </location>
</feature>
<evidence type="ECO:0000313" key="3">
    <source>
        <dbReference type="Proteomes" id="UP000801492"/>
    </source>
</evidence>
<comment type="caution">
    <text evidence="2">The sequence shown here is derived from an EMBL/GenBank/DDBJ whole genome shotgun (WGS) entry which is preliminary data.</text>
</comment>
<feature type="region of interest" description="Disordered" evidence="1">
    <location>
        <begin position="192"/>
        <end position="212"/>
    </location>
</feature>
<dbReference type="OrthoDB" id="7791654at2759"/>
<evidence type="ECO:0000256" key="1">
    <source>
        <dbReference type="SAM" id="MobiDB-lite"/>
    </source>
</evidence>
<proteinExistence type="predicted"/>
<reference evidence="2" key="1">
    <citation type="submission" date="2019-08" db="EMBL/GenBank/DDBJ databases">
        <title>The genome of the North American firefly Photinus pyralis.</title>
        <authorList>
            <consortium name="Photinus pyralis genome working group"/>
            <person name="Fallon T.R."/>
            <person name="Sander Lower S.E."/>
            <person name="Weng J.-K."/>
        </authorList>
    </citation>
    <scope>NUCLEOTIDE SEQUENCE</scope>
    <source>
        <strain evidence="2">TRF0915ILg1</strain>
        <tissue evidence="2">Whole body</tissue>
    </source>
</reference>
<protein>
    <submittedName>
        <fullName evidence="2">Uncharacterized protein</fullName>
    </submittedName>
</protein>
<sequence>MDVVMAKSQEDLTQGLNISKDKPQVDIPLIKVNKEALNGDNGHKEVPINGLIARVHLKHFDIDGYLAIKNSQPKEVKRGRGRPRKILQESTTVAKANESIVTPKKQIQKKQKTLNNTSINKFDSTSEESDTENNSLLQLKKRRFTRSFSDKVKGKSLQKFNGDKNSQSAKSARVIKPNPKLQDFVISSSVRYYSKSPSNKQPRENILPIKPKENRKSIVNKVLINSDKLKMEEKAKTDDVVRSFLPVFDNTQPSYDDDDDDDEDDLMKEQVTTSNENPKEKENKKKNSKPAPLKSKSPLANGDCSSPKDVSNLKPETTTLKTVKPTVSTLPKRSKQNTTDLGPPQKKQKVEESSGNKKVAIKNITNAPKKPTKVNGSNTFIKPQKPNVRYVLVDSDSARDRLKVPQLEDVDFNKLVRSLKLVKLPASNWKIRIVVSKQQNITEVTFTNKEVNERCIKFSRTITGYVITFGKSVVTLLGAPPRISSFNDVSILLDIIHNISPDDPVLEYSTNNQQ</sequence>
<dbReference type="AlphaFoldDB" id="A0A8K0GGD2"/>
<accession>A0A8K0GGD2</accession>
<dbReference type="Proteomes" id="UP000801492">
    <property type="component" value="Unassembled WGS sequence"/>
</dbReference>